<feature type="transmembrane region" description="Helical" evidence="1">
    <location>
        <begin position="47"/>
        <end position="65"/>
    </location>
</feature>
<dbReference type="STRING" id="290052.ASU35_02175"/>
<organism evidence="2 3">
    <name type="scientific">Acetivibrio ethanolgignens</name>
    <dbReference type="NCBI Taxonomy" id="290052"/>
    <lineage>
        <taxon>Bacteria</taxon>
        <taxon>Bacillati</taxon>
        <taxon>Bacillota</taxon>
        <taxon>Clostridia</taxon>
        <taxon>Eubacteriales</taxon>
        <taxon>Oscillospiraceae</taxon>
        <taxon>Acetivibrio</taxon>
    </lineage>
</organism>
<evidence type="ECO:0000313" key="3">
    <source>
        <dbReference type="Proteomes" id="UP000054874"/>
    </source>
</evidence>
<protein>
    <submittedName>
        <fullName evidence="2">Uncharacterized protein</fullName>
    </submittedName>
</protein>
<comment type="caution">
    <text evidence="2">The sequence shown here is derived from an EMBL/GenBank/DDBJ whole genome shotgun (WGS) entry which is preliminary data.</text>
</comment>
<dbReference type="EMBL" id="LNAM01000164">
    <property type="protein sequence ID" value="KSV58632.1"/>
    <property type="molecule type" value="Genomic_DNA"/>
</dbReference>
<keyword evidence="1" id="KW-1133">Transmembrane helix</keyword>
<evidence type="ECO:0000256" key="1">
    <source>
        <dbReference type="SAM" id="Phobius"/>
    </source>
</evidence>
<dbReference type="Proteomes" id="UP000054874">
    <property type="component" value="Unassembled WGS sequence"/>
</dbReference>
<accession>A0A0V8QDH8</accession>
<keyword evidence="3" id="KW-1185">Reference proteome</keyword>
<sequence>MLPVLAEVYETTADELLAGKRLEKETVEKKELGRQWRYCYEQTEYRLTNLCLIAVAVFLGGFFLVKVLKKALLYLFGFELSIAVAFTAGLWFWLLGTVLWVIGFRSFIQRIGAIPQEEDKKKLYSDCLERGIKKSSVTAGISGGLIFLSLKVAFLEKLPAAVIVGLLNGIFLRLFFMKWYKIQLKKQLGIVMGILLAGILVSGGFRGFTNAVINKGVAQALPELEFASLVNHYFQAYNAFKNARDMEGIWPEQEKGDEIVHPEYFDEEIKYHERYADYVGIIRFDYENHTVYRKYSGEALEAEKKTQTTGEFIILLLTCLAAGGYSFLVRRQN</sequence>
<proteinExistence type="predicted"/>
<dbReference type="RefSeq" id="WP_058353067.1">
    <property type="nucleotide sequence ID" value="NZ_CABMMD010000164.1"/>
</dbReference>
<keyword evidence="1" id="KW-0472">Membrane</keyword>
<name>A0A0V8QDH8_9FIRM</name>
<feature type="transmembrane region" description="Helical" evidence="1">
    <location>
        <begin position="160"/>
        <end position="176"/>
    </location>
</feature>
<gene>
    <name evidence="2" type="ORF">ASU35_02175</name>
</gene>
<feature type="transmembrane region" description="Helical" evidence="1">
    <location>
        <begin position="137"/>
        <end position="154"/>
    </location>
</feature>
<feature type="transmembrane region" description="Helical" evidence="1">
    <location>
        <begin position="188"/>
        <end position="208"/>
    </location>
</feature>
<dbReference type="AlphaFoldDB" id="A0A0V8QDH8"/>
<feature type="transmembrane region" description="Helical" evidence="1">
    <location>
        <begin position="71"/>
        <end position="102"/>
    </location>
</feature>
<reference evidence="2 3" key="1">
    <citation type="submission" date="2015-11" db="EMBL/GenBank/DDBJ databases">
        <title>Butyribacter intestini gen. nov., sp. nov., a butyric acid-producing bacterium of the family Lachnospiraceae isolated from the human faeces.</title>
        <authorList>
            <person name="Zou Y."/>
            <person name="Xue W."/>
            <person name="Luo G."/>
            <person name="Lv M."/>
        </authorList>
    </citation>
    <scope>NUCLEOTIDE SEQUENCE [LARGE SCALE GENOMIC DNA]</scope>
    <source>
        <strain evidence="2 3">ACET-33324</strain>
    </source>
</reference>
<feature type="transmembrane region" description="Helical" evidence="1">
    <location>
        <begin position="312"/>
        <end position="329"/>
    </location>
</feature>
<keyword evidence="1" id="KW-0812">Transmembrane</keyword>
<evidence type="ECO:0000313" key="2">
    <source>
        <dbReference type="EMBL" id="KSV58632.1"/>
    </source>
</evidence>